<dbReference type="GO" id="GO:0071972">
    <property type="term" value="F:peptidoglycan L,D-transpeptidase activity"/>
    <property type="evidence" value="ECO:0007669"/>
    <property type="project" value="TreeGrafter"/>
</dbReference>
<dbReference type="Gene3D" id="2.40.440.10">
    <property type="entry name" value="L,D-transpeptidase catalytic domain-like"/>
    <property type="match status" value="1"/>
</dbReference>
<dbReference type="InterPro" id="IPR038063">
    <property type="entry name" value="Transpep_catalytic_dom"/>
</dbReference>
<dbReference type="PANTHER" id="PTHR30582">
    <property type="entry name" value="L,D-TRANSPEPTIDASE"/>
    <property type="match status" value="1"/>
</dbReference>
<dbReference type="SUPFAM" id="SSF47090">
    <property type="entry name" value="PGBD-like"/>
    <property type="match status" value="1"/>
</dbReference>
<dbReference type="InterPro" id="IPR050979">
    <property type="entry name" value="LD-transpeptidase"/>
</dbReference>
<dbReference type="InterPro" id="IPR036366">
    <property type="entry name" value="PGBDSf"/>
</dbReference>
<dbReference type="GO" id="GO:0005576">
    <property type="term" value="C:extracellular region"/>
    <property type="evidence" value="ECO:0007669"/>
    <property type="project" value="TreeGrafter"/>
</dbReference>
<evidence type="ECO:0000256" key="7">
    <source>
        <dbReference type="PROSITE-ProRule" id="PRU01373"/>
    </source>
</evidence>
<dbReference type="Gene3D" id="1.10.101.10">
    <property type="entry name" value="PGBD-like superfamily/PGBD"/>
    <property type="match status" value="1"/>
</dbReference>
<dbReference type="PANTHER" id="PTHR30582:SF30">
    <property type="entry name" value="BLR4375 PROTEIN"/>
    <property type="match status" value="1"/>
</dbReference>
<dbReference type="InterPro" id="IPR005490">
    <property type="entry name" value="LD_TPept_cat_dom"/>
</dbReference>
<evidence type="ECO:0000259" key="9">
    <source>
        <dbReference type="PROSITE" id="PS52029"/>
    </source>
</evidence>
<comment type="caution">
    <text evidence="10">The sequence shown here is derived from an EMBL/GenBank/DDBJ whole genome shotgun (WGS) entry which is preliminary data.</text>
</comment>
<keyword evidence="6 7" id="KW-0961">Cell wall biogenesis/degradation</keyword>
<dbReference type="Pfam" id="PF01471">
    <property type="entry name" value="PG_binding_1"/>
    <property type="match status" value="1"/>
</dbReference>
<evidence type="ECO:0000256" key="1">
    <source>
        <dbReference type="ARBA" id="ARBA00004752"/>
    </source>
</evidence>
<keyword evidence="3" id="KW-0808">Transferase</keyword>
<dbReference type="GO" id="GO:0016740">
    <property type="term" value="F:transferase activity"/>
    <property type="evidence" value="ECO:0007669"/>
    <property type="project" value="UniProtKB-KW"/>
</dbReference>
<dbReference type="EMBL" id="JACICF010000001">
    <property type="protein sequence ID" value="MBB3764150.1"/>
    <property type="molecule type" value="Genomic_DNA"/>
</dbReference>
<evidence type="ECO:0000313" key="11">
    <source>
        <dbReference type="Proteomes" id="UP000578569"/>
    </source>
</evidence>
<feature type="signal peptide" evidence="8">
    <location>
        <begin position="1"/>
        <end position="21"/>
    </location>
</feature>
<feature type="active site" description="Nucleophile" evidence="7">
    <location>
        <position position="297"/>
    </location>
</feature>
<dbReference type="InterPro" id="IPR002477">
    <property type="entry name" value="Peptidoglycan-bd-like"/>
</dbReference>
<feature type="chain" id="PRO_5032690765" evidence="8">
    <location>
        <begin position="22"/>
        <end position="321"/>
    </location>
</feature>
<dbReference type="CDD" id="cd16913">
    <property type="entry name" value="YkuD_like"/>
    <property type="match status" value="1"/>
</dbReference>
<name>A0A839Z0D6_9SPHN</name>
<dbReference type="PROSITE" id="PS52029">
    <property type="entry name" value="LD_TPASE"/>
    <property type="match status" value="1"/>
</dbReference>
<dbReference type="Proteomes" id="UP000578569">
    <property type="component" value="Unassembled WGS sequence"/>
</dbReference>
<keyword evidence="10" id="KW-0449">Lipoprotein</keyword>
<comment type="pathway">
    <text evidence="1 7">Cell wall biogenesis; peptidoglycan biosynthesis.</text>
</comment>
<feature type="active site" description="Proton donor/acceptor" evidence="7">
    <location>
        <position position="281"/>
    </location>
</feature>
<dbReference type="RefSeq" id="WP_246332968.1">
    <property type="nucleotide sequence ID" value="NZ_JACICF010000001.1"/>
</dbReference>
<gene>
    <name evidence="10" type="ORF">FHS50_001173</name>
</gene>
<comment type="similarity">
    <text evidence="2">Belongs to the YkuD family.</text>
</comment>
<evidence type="ECO:0000256" key="6">
    <source>
        <dbReference type="ARBA" id="ARBA00023316"/>
    </source>
</evidence>
<protein>
    <submittedName>
        <fullName evidence="10">Lipoprotein-anchoring transpeptidase ErfK/SrfK</fullName>
    </submittedName>
</protein>
<dbReference type="SUPFAM" id="SSF141523">
    <property type="entry name" value="L,D-transpeptidase catalytic domain-like"/>
    <property type="match status" value="1"/>
</dbReference>
<dbReference type="InterPro" id="IPR036365">
    <property type="entry name" value="PGBD-like_sf"/>
</dbReference>
<evidence type="ECO:0000256" key="2">
    <source>
        <dbReference type="ARBA" id="ARBA00005992"/>
    </source>
</evidence>
<dbReference type="AlphaFoldDB" id="A0A839Z0D6"/>
<organism evidence="10 11">
    <name type="scientific">Sphingomicrobium lutaoense</name>
    <dbReference type="NCBI Taxonomy" id="515949"/>
    <lineage>
        <taxon>Bacteria</taxon>
        <taxon>Pseudomonadati</taxon>
        <taxon>Pseudomonadota</taxon>
        <taxon>Alphaproteobacteria</taxon>
        <taxon>Sphingomonadales</taxon>
        <taxon>Sphingomonadaceae</taxon>
        <taxon>Sphingomicrobium</taxon>
    </lineage>
</organism>
<evidence type="ECO:0000256" key="3">
    <source>
        <dbReference type="ARBA" id="ARBA00022679"/>
    </source>
</evidence>
<dbReference type="Pfam" id="PF03734">
    <property type="entry name" value="YkuD"/>
    <property type="match status" value="1"/>
</dbReference>
<proteinExistence type="inferred from homology"/>
<keyword evidence="11" id="KW-1185">Reference proteome</keyword>
<evidence type="ECO:0000256" key="4">
    <source>
        <dbReference type="ARBA" id="ARBA00022960"/>
    </source>
</evidence>
<dbReference type="GO" id="GO:0018104">
    <property type="term" value="P:peptidoglycan-protein cross-linking"/>
    <property type="evidence" value="ECO:0007669"/>
    <property type="project" value="TreeGrafter"/>
</dbReference>
<accession>A0A839Z0D6</accession>
<reference evidence="10 11" key="1">
    <citation type="submission" date="2020-08" db="EMBL/GenBank/DDBJ databases">
        <title>Genomic Encyclopedia of Type Strains, Phase IV (KMG-IV): sequencing the most valuable type-strain genomes for metagenomic binning, comparative biology and taxonomic classification.</title>
        <authorList>
            <person name="Goeker M."/>
        </authorList>
    </citation>
    <scope>NUCLEOTIDE SEQUENCE [LARGE SCALE GENOMIC DNA]</scope>
    <source>
        <strain evidence="10 11">DSM 24194</strain>
    </source>
</reference>
<dbReference type="GO" id="GO:0071555">
    <property type="term" value="P:cell wall organization"/>
    <property type="evidence" value="ECO:0007669"/>
    <property type="project" value="UniProtKB-UniRule"/>
</dbReference>
<dbReference type="UniPathway" id="UPA00219"/>
<keyword evidence="4 7" id="KW-0133">Cell shape</keyword>
<evidence type="ECO:0000256" key="8">
    <source>
        <dbReference type="SAM" id="SignalP"/>
    </source>
</evidence>
<keyword evidence="5 7" id="KW-0573">Peptidoglycan synthesis</keyword>
<evidence type="ECO:0000313" key="10">
    <source>
        <dbReference type="EMBL" id="MBB3764150.1"/>
    </source>
</evidence>
<sequence>MKTLIPAFAAASLVLAAPSTATQQSDANASPQWGVSLPSGPFAGKRDQQMLAAQIMLAAAQHSPGVIDGYPGGNSERAIRSFQKAKGLDVTGKLDDKTLSALRSNTGSPLLEKYEISAEDASGDFRSPASSMKKMAETGRVGYASLSEKLAEKFGMSEGLLKALNPGVKYGEGKSIVVVAQQPGSIGDVARIEIEGSANELRAFDEDGKILASFPATVGSSEFPSPSGSMTVNAVAPEANYTFDPSDQQWGGDETLVIPAGPNNPVGGIWIDLAKDGYGIHGSSDPAKIGKTASHGCVRLTNWDAQRLAKAVSQGTKVEFL</sequence>
<evidence type="ECO:0000256" key="5">
    <source>
        <dbReference type="ARBA" id="ARBA00022984"/>
    </source>
</evidence>
<feature type="domain" description="L,D-TPase catalytic" evidence="9">
    <location>
        <begin position="190"/>
        <end position="321"/>
    </location>
</feature>
<keyword evidence="8" id="KW-0732">Signal</keyword>
<dbReference type="GO" id="GO:0008360">
    <property type="term" value="P:regulation of cell shape"/>
    <property type="evidence" value="ECO:0007669"/>
    <property type="project" value="UniProtKB-UniRule"/>
</dbReference>